<keyword evidence="9" id="KW-1185">Reference proteome</keyword>
<feature type="domain" description="Rieske" evidence="7">
    <location>
        <begin position="9"/>
        <end position="104"/>
    </location>
</feature>
<dbReference type="GO" id="GO:0051537">
    <property type="term" value="F:2 iron, 2 sulfur cluster binding"/>
    <property type="evidence" value="ECO:0007669"/>
    <property type="project" value="UniProtKB-KW"/>
</dbReference>
<dbReference type="PROSITE" id="PS51296">
    <property type="entry name" value="RIESKE"/>
    <property type="match status" value="1"/>
</dbReference>
<dbReference type="GO" id="GO:0016705">
    <property type="term" value="F:oxidoreductase activity, acting on paired donors, with incorporation or reduction of molecular oxygen"/>
    <property type="evidence" value="ECO:0007669"/>
    <property type="project" value="UniProtKB-ARBA"/>
</dbReference>
<evidence type="ECO:0000256" key="5">
    <source>
        <dbReference type="ARBA" id="ARBA00023014"/>
    </source>
</evidence>
<evidence type="ECO:0000313" key="9">
    <source>
        <dbReference type="Proteomes" id="UP000531594"/>
    </source>
</evidence>
<dbReference type="EC" id="1.7.1.15" evidence="8"/>
<dbReference type="EMBL" id="JACHGK010000017">
    <property type="protein sequence ID" value="MBB6447159.1"/>
    <property type="molecule type" value="Genomic_DNA"/>
</dbReference>
<evidence type="ECO:0000256" key="1">
    <source>
        <dbReference type="ARBA" id="ARBA00022714"/>
    </source>
</evidence>
<dbReference type="RefSeq" id="WP_184528853.1">
    <property type="nucleotide sequence ID" value="NZ_JACHGK010000017.1"/>
</dbReference>
<dbReference type="AlphaFoldDB" id="A0A7X0HUM5"/>
<evidence type="ECO:0000256" key="4">
    <source>
        <dbReference type="ARBA" id="ARBA00023004"/>
    </source>
</evidence>
<evidence type="ECO:0000259" key="7">
    <source>
        <dbReference type="PROSITE" id="PS51296"/>
    </source>
</evidence>
<keyword evidence="4" id="KW-0408">Iron</keyword>
<comment type="caution">
    <text evidence="8">The sequence shown here is derived from an EMBL/GenBank/DDBJ whole genome shotgun (WGS) entry which is preliminary data.</text>
</comment>
<keyword evidence="1" id="KW-0001">2Fe-2S</keyword>
<dbReference type="InterPro" id="IPR012748">
    <property type="entry name" value="Rieske-like_NirD"/>
</dbReference>
<dbReference type="SUPFAM" id="SSF50022">
    <property type="entry name" value="ISP domain"/>
    <property type="match status" value="1"/>
</dbReference>
<evidence type="ECO:0000256" key="6">
    <source>
        <dbReference type="ARBA" id="ARBA00023063"/>
    </source>
</evidence>
<dbReference type="InterPro" id="IPR036922">
    <property type="entry name" value="Rieske_2Fe-2S_sf"/>
</dbReference>
<dbReference type="GO" id="GO:0046872">
    <property type="term" value="F:metal ion binding"/>
    <property type="evidence" value="ECO:0007669"/>
    <property type="project" value="UniProtKB-KW"/>
</dbReference>
<dbReference type="PANTHER" id="PTHR21496">
    <property type="entry name" value="FERREDOXIN-RELATED"/>
    <property type="match status" value="1"/>
</dbReference>
<dbReference type="GO" id="GO:0042128">
    <property type="term" value="P:nitrate assimilation"/>
    <property type="evidence" value="ECO:0007669"/>
    <property type="project" value="UniProtKB-KW"/>
</dbReference>
<keyword evidence="3 8" id="KW-0560">Oxidoreductase</keyword>
<dbReference type="NCBIfam" id="TIGR02378">
    <property type="entry name" value="nirD_assim_sml"/>
    <property type="match status" value="1"/>
</dbReference>
<keyword evidence="2" id="KW-0479">Metal-binding</keyword>
<dbReference type="Pfam" id="PF00355">
    <property type="entry name" value="Rieske"/>
    <property type="match status" value="1"/>
</dbReference>
<evidence type="ECO:0000256" key="3">
    <source>
        <dbReference type="ARBA" id="ARBA00023002"/>
    </source>
</evidence>
<dbReference type="PANTHER" id="PTHR21496:SF23">
    <property type="entry name" value="3-PHENYLPROPIONATE_CINNAMIC ACID DIOXYGENASE FERREDOXIN SUBUNIT"/>
    <property type="match status" value="1"/>
</dbReference>
<accession>A0A7X0HUM5</accession>
<dbReference type="Gene3D" id="2.102.10.10">
    <property type="entry name" value="Rieske [2Fe-2S] iron-sulphur domain"/>
    <property type="match status" value="1"/>
</dbReference>
<evidence type="ECO:0000313" key="8">
    <source>
        <dbReference type="EMBL" id="MBB6447159.1"/>
    </source>
</evidence>
<dbReference type="GO" id="GO:0004497">
    <property type="term" value="F:monooxygenase activity"/>
    <property type="evidence" value="ECO:0007669"/>
    <property type="project" value="UniProtKB-ARBA"/>
</dbReference>
<organism evidence="8 9">
    <name type="scientific">Bacillus benzoevorans</name>
    <dbReference type="NCBI Taxonomy" id="1456"/>
    <lineage>
        <taxon>Bacteria</taxon>
        <taxon>Bacillati</taxon>
        <taxon>Bacillota</taxon>
        <taxon>Bacilli</taxon>
        <taxon>Bacillales</taxon>
        <taxon>Bacillaceae</taxon>
        <taxon>Bacillus</taxon>
    </lineage>
</organism>
<keyword evidence="5" id="KW-0411">Iron-sulfur</keyword>
<keyword evidence="6" id="KW-0534">Nitrate assimilation</keyword>
<proteinExistence type="predicted"/>
<dbReference type="CDD" id="cd03530">
    <property type="entry name" value="Rieske_NirD_small_Bacillus"/>
    <property type="match status" value="1"/>
</dbReference>
<protein>
    <submittedName>
        <fullName evidence="8">Nitrite reductase (NADH) small subunit</fullName>
        <ecNumber evidence="8">1.7.1.15</ecNumber>
    </submittedName>
</protein>
<sequence>MVNKSVTKVLIGHIDEFPERLGKTVCLGDREFAVFRLSNNKVRAVQNSCPHKNGVLSEGMVSGEFVFCPMHDWKIDLGDGKVQAPDHGCVKTYKASVEDELVYLIVEE</sequence>
<reference evidence="8 9" key="1">
    <citation type="submission" date="2020-08" db="EMBL/GenBank/DDBJ databases">
        <title>Genomic Encyclopedia of Type Strains, Phase IV (KMG-IV): sequencing the most valuable type-strain genomes for metagenomic binning, comparative biology and taxonomic classification.</title>
        <authorList>
            <person name="Goeker M."/>
        </authorList>
    </citation>
    <scope>NUCLEOTIDE SEQUENCE [LARGE SCALE GENOMIC DNA]</scope>
    <source>
        <strain evidence="8 9">DSM 5391</strain>
    </source>
</reference>
<name>A0A7X0HUM5_9BACI</name>
<gene>
    <name evidence="8" type="ORF">HNR53_003838</name>
</gene>
<dbReference type="Proteomes" id="UP000531594">
    <property type="component" value="Unassembled WGS sequence"/>
</dbReference>
<dbReference type="InterPro" id="IPR017941">
    <property type="entry name" value="Rieske_2Fe-2S"/>
</dbReference>
<evidence type="ECO:0000256" key="2">
    <source>
        <dbReference type="ARBA" id="ARBA00022723"/>
    </source>
</evidence>
<dbReference type="GO" id="GO:0106316">
    <property type="term" value="F:nitrite reductase (NADH) activity"/>
    <property type="evidence" value="ECO:0007669"/>
    <property type="project" value="UniProtKB-EC"/>
</dbReference>